<dbReference type="OrthoDB" id="6428144at2759"/>
<keyword evidence="3 5" id="KW-0274">FAD</keyword>
<accession>A0A653BRG0</accession>
<sequence length="105" mass="12235">MVTDIRPMEDNTWQVTFVHKPTKEEASEIYDVVMICNGHYNEPSYVDYEGQENFRGTIEHSHSFRSPEPYEGKRVLIVGSGPSGLDLTLQISRVAKYFWCRPHER</sequence>
<keyword evidence="5" id="KW-0503">Monooxygenase</keyword>
<keyword evidence="7" id="KW-1185">Reference proteome</keyword>
<keyword evidence="2 5" id="KW-0285">Flavoprotein</keyword>
<reference evidence="6 7" key="1">
    <citation type="submission" date="2019-01" db="EMBL/GenBank/DDBJ databases">
        <authorList>
            <person name="Sayadi A."/>
        </authorList>
    </citation>
    <scope>NUCLEOTIDE SEQUENCE [LARGE SCALE GENOMIC DNA]</scope>
</reference>
<dbReference type="EMBL" id="CAACVG010003864">
    <property type="protein sequence ID" value="VEN37895.1"/>
    <property type="molecule type" value="Genomic_DNA"/>
</dbReference>
<gene>
    <name evidence="6" type="ORF">CALMAC_LOCUS2979</name>
</gene>
<dbReference type="GO" id="GO:0050660">
    <property type="term" value="F:flavin adenine dinucleotide binding"/>
    <property type="evidence" value="ECO:0007669"/>
    <property type="project" value="InterPro"/>
</dbReference>
<dbReference type="InterPro" id="IPR020946">
    <property type="entry name" value="Flavin_mOase-like"/>
</dbReference>
<evidence type="ECO:0000256" key="3">
    <source>
        <dbReference type="ARBA" id="ARBA00022827"/>
    </source>
</evidence>
<dbReference type="Proteomes" id="UP000410492">
    <property type="component" value="Unassembled WGS sequence"/>
</dbReference>
<organism evidence="6 7">
    <name type="scientific">Callosobruchus maculatus</name>
    <name type="common">Southern cowpea weevil</name>
    <name type="synonym">Pulse bruchid</name>
    <dbReference type="NCBI Taxonomy" id="64391"/>
    <lineage>
        <taxon>Eukaryota</taxon>
        <taxon>Metazoa</taxon>
        <taxon>Ecdysozoa</taxon>
        <taxon>Arthropoda</taxon>
        <taxon>Hexapoda</taxon>
        <taxon>Insecta</taxon>
        <taxon>Pterygota</taxon>
        <taxon>Neoptera</taxon>
        <taxon>Endopterygota</taxon>
        <taxon>Coleoptera</taxon>
        <taxon>Polyphaga</taxon>
        <taxon>Cucujiformia</taxon>
        <taxon>Chrysomeloidea</taxon>
        <taxon>Chrysomelidae</taxon>
        <taxon>Bruchinae</taxon>
        <taxon>Bruchini</taxon>
        <taxon>Callosobruchus</taxon>
    </lineage>
</organism>
<evidence type="ECO:0000256" key="5">
    <source>
        <dbReference type="RuleBase" id="RU361177"/>
    </source>
</evidence>
<dbReference type="Pfam" id="PF00743">
    <property type="entry name" value="FMO-like"/>
    <property type="match status" value="1"/>
</dbReference>
<comment type="similarity">
    <text evidence="1 5">Belongs to the FMO family.</text>
</comment>
<evidence type="ECO:0000313" key="6">
    <source>
        <dbReference type="EMBL" id="VEN37895.1"/>
    </source>
</evidence>
<dbReference type="GO" id="GO:0004499">
    <property type="term" value="F:N,N-dimethylaniline monooxygenase activity"/>
    <property type="evidence" value="ECO:0007669"/>
    <property type="project" value="InterPro"/>
</dbReference>
<evidence type="ECO:0000256" key="4">
    <source>
        <dbReference type="ARBA" id="ARBA00023002"/>
    </source>
</evidence>
<evidence type="ECO:0000313" key="7">
    <source>
        <dbReference type="Proteomes" id="UP000410492"/>
    </source>
</evidence>
<protein>
    <recommendedName>
        <fullName evidence="5">Flavin-containing monooxygenase</fullName>
        <ecNumber evidence="5">1.-.-.-</ecNumber>
    </recommendedName>
</protein>
<dbReference type="GO" id="GO:0050661">
    <property type="term" value="F:NADP binding"/>
    <property type="evidence" value="ECO:0007669"/>
    <property type="project" value="InterPro"/>
</dbReference>
<dbReference type="InterPro" id="IPR036188">
    <property type="entry name" value="FAD/NAD-bd_sf"/>
</dbReference>
<evidence type="ECO:0000256" key="1">
    <source>
        <dbReference type="ARBA" id="ARBA00009183"/>
    </source>
</evidence>
<name>A0A653BRG0_CALMS</name>
<dbReference type="AlphaFoldDB" id="A0A653BRG0"/>
<dbReference type="InterPro" id="IPR050346">
    <property type="entry name" value="FMO-like"/>
</dbReference>
<dbReference type="PANTHER" id="PTHR23023">
    <property type="entry name" value="DIMETHYLANILINE MONOOXYGENASE"/>
    <property type="match status" value="1"/>
</dbReference>
<comment type="cofactor">
    <cofactor evidence="5">
        <name>FAD</name>
        <dbReference type="ChEBI" id="CHEBI:57692"/>
    </cofactor>
</comment>
<dbReference type="EC" id="1.-.-.-" evidence="5"/>
<proteinExistence type="inferred from homology"/>
<evidence type="ECO:0000256" key="2">
    <source>
        <dbReference type="ARBA" id="ARBA00022630"/>
    </source>
</evidence>
<dbReference type="SUPFAM" id="SSF51905">
    <property type="entry name" value="FAD/NAD(P)-binding domain"/>
    <property type="match status" value="1"/>
</dbReference>
<dbReference type="Gene3D" id="3.50.50.60">
    <property type="entry name" value="FAD/NAD(P)-binding domain"/>
    <property type="match status" value="1"/>
</dbReference>
<keyword evidence="4 5" id="KW-0560">Oxidoreductase</keyword>